<protein>
    <recommendedName>
        <fullName evidence="7">Glycoside hydrolase family 5 protein</fullName>
    </recommendedName>
</protein>
<dbReference type="Gene3D" id="3.20.20.80">
    <property type="entry name" value="Glycosidases"/>
    <property type="match status" value="2"/>
</dbReference>
<evidence type="ECO:0008006" key="7">
    <source>
        <dbReference type="Google" id="ProtNLM"/>
    </source>
</evidence>
<dbReference type="GO" id="GO:0009986">
    <property type="term" value="C:cell surface"/>
    <property type="evidence" value="ECO:0007669"/>
    <property type="project" value="TreeGrafter"/>
</dbReference>
<evidence type="ECO:0000256" key="3">
    <source>
        <dbReference type="ARBA" id="ARBA00023295"/>
    </source>
</evidence>
<dbReference type="AlphaFoldDB" id="A0AAV5AAP8"/>
<comment type="caution">
    <text evidence="5">The sequence shown here is derived from an EMBL/GenBank/DDBJ whole genome shotgun (WGS) entry which is preliminary data.</text>
</comment>
<dbReference type="GO" id="GO:0005576">
    <property type="term" value="C:extracellular region"/>
    <property type="evidence" value="ECO:0007669"/>
    <property type="project" value="TreeGrafter"/>
</dbReference>
<dbReference type="PANTHER" id="PTHR31297">
    <property type="entry name" value="GLUCAN ENDO-1,6-BETA-GLUCOSIDASE B"/>
    <property type="match status" value="1"/>
</dbReference>
<name>A0AAV5AAP8_9AGAM</name>
<dbReference type="InterPro" id="IPR050386">
    <property type="entry name" value="Glycosyl_hydrolase_5"/>
</dbReference>
<organism evidence="5 6">
    <name type="scientific">Clathrus columnatus</name>
    <dbReference type="NCBI Taxonomy" id="1419009"/>
    <lineage>
        <taxon>Eukaryota</taxon>
        <taxon>Fungi</taxon>
        <taxon>Dikarya</taxon>
        <taxon>Basidiomycota</taxon>
        <taxon>Agaricomycotina</taxon>
        <taxon>Agaricomycetes</taxon>
        <taxon>Phallomycetidae</taxon>
        <taxon>Phallales</taxon>
        <taxon>Clathraceae</taxon>
        <taxon>Clathrus</taxon>
    </lineage>
</organism>
<evidence type="ECO:0000256" key="1">
    <source>
        <dbReference type="ARBA" id="ARBA00005641"/>
    </source>
</evidence>
<gene>
    <name evidence="5" type="ORF">Clacol_005920</name>
</gene>
<evidence type="ECO:0000313" key="5">
    <source>
        <dbReference type="EMBL" id="GJJ11684.1"/>
    </source>
</evidence>
<feature type="signal peptide" evidence="4">
    <location>
        <begin position="1"/>
        <end position="24"/>
    </location>
</feature>
<dbReference type="PANTHER" id="PTHR31297:SF42">
    <property type="entry name" value="GLYCOSIDE HYDROLASE FAMILY 5 DOMAIN-CONTAINING PROTEIN"/>
    <property type="match status" value="1"/>
</dbReference>
<evidence type="ECO:0000313" key="6">
    <source>
        <dbReference type="Proteomes" id="UP001050691"/>
    </source>
</evidence>
<dbReference type="GO" id="GO:0008422">
    <property type="term" value="F:beta-glucosidase activity"/>
    <property type="evidence" value="ECO:0007669"/>
    <property type="project" value="TreeGrafter"/>
</dbReference>
<proteinExistence type="inferred from homology"/>
<reference evidence="5" key="1">
    <citation type="submission" date="2021-10" db="EMBL/GenBank/DDBJ databases">
        <title>De novo Genome Assembly of Clathrus columnatus (Basidiomycota, Fungi) Using Illumina and Nanopore Sequence Data.</title>
        <authorList>
            <person name="Ogiso-Tanaka E."/>
            <person name="Itagaki H."/>
            <person name="Hosoya T."/>
            <person name="Hosaka K."/>
        </authorList>
    </citation>
    <scope>NUCLEOTIDE SEQUENCE</scope>
    <source>
        <strain evidence="5">MO-923</strain>
    </source>
</reference>
<evidence type="ECO:0000256" key="4">
    <source>
        <dbReference type="SAM" id="SignalP"/>
    </source>
</evidence>
<dbReference type="InterPro" id="IPR017853">
    <property type="entry name" value="GH"/>
</dbReference>
<keyword evidence="2" id="KW-0378">Hydrolase</keyword>
<keyword evidence="3" id="KW-0326">Glycosidase</keyword>
<comment type="similarity">
    <text evidence="1">Belongs to the glycosyl hydrolase 5 (cellulase A) family.</text>
</comment>
<dbReference type="GO" id="GO:0009251">
    <property type="term" value="P:glucan catabolic process"/>
    <property type="evidence" value="ECO:0007669"/>
    <property type="project" value="TreeGrafter"/>
</dbReference>
<dbReference type="SUPFAM" id="SSF51445">
    <property type="entry name" value="(Trans)glycosidases"/>
    <property type="match status" value="1"/>
</dbReference>
<evidence type="ECO:0000256" key="2">
    <source>
        <dbReference type="ARBA" id="ARBA00022801"/>
    </source>
</evidence>
<feature type="chain" id="PRO_5044000020" description="Glycoside hydrolase family 5 protein" evidence="4">
    <location>
        <begin position="25"/>
        <end position="479"/>
    </location>
</feature>
<dbReference type="EMBL" id="BPWL01000006">
    <property type="protein sequence ID" value="GJJ11684.1"/>
    <property type="molecule type" value="Genomic_DNA"/>
</dbReference>
<keyword evidence="6" id="KW-1185">Reference proteome</keyword>
<keyword evidence="4" id="KW-0732">Signal</keyword>
<accession>A0AAV5AAP8</accession>
<dbReference type="Proteomes" id="UP001050691">
    <property type="component" value="Unassembled WGS sequence"/>
</dbReference>
<sequence length="479" mass="52734">MWSQLTILYPILLSLGSLVVPASSSSSSNGLPVEKVYGVNLGSWLVLESWMLPNEWAQMGGESCSNCEDCAASEWSLTKKLGQQQADKVFLEHWTTWFTSQDVEDIANAGLNTVRIPLGFWIIEDLVDRSTEFYKRGLSQLKAKNINALLDFHAMPGVSASQQMFAGNCTTQVEFYQPSNYFRALQWAGVMTFLSHADPDFSKVFAIEAVNEPLMNSAQTPGYGEYLTDFTLVVRAVELSFGIFCPDLDYSTALGLGIDIGSNPISLSTMATSFGGIGNSSDTASGLGRVAQVLISIIPIIQNVANEIGMSNPLTATAIATLFGGTNRQCLHTTFMDALWQNQQGFNPAQATQGPALFDDHLYYSFGGVADPNAEAYLESICNLPRVEQDTASDNLPMVFGEWALSTNFDANDTFLTQWADAQKLMYSQSSGWIFWSFKIENNSTDQREWDYFTALEAGHFTHNPADLNDPNVCDNFRS</sequence>